<protein>
    <submittedName>
        <fullName evidence="2">TlpA family protein</fullName>
    </submittedName>
</protein>
<dbReference type="PROSITE" id="PS51352">
    <property type="entry name" value="THIOREDOXIN_2"/>
    <property type="match status" value="1"/>
</dbReference>
<evidence type="ECO:0000259" key="1">
    <source>
        <dbReference type="PROSITE" id="PS51352"/>
    </source>
</evidence>
<evidence type="ECO:0000313" key="2">
    <source>
        <dbReference type="EMBL" id="GIH42727.1"/>
    </source>
</evidence>
<organism evidence="2 3">
    <name type="scientific">Microbispora corallina</name>
    <dbReference type="NCBI Taxonomy" id="83302"/>
    <lineage>
        <taxon>Bacteria</taxon>
        <taxon>Bacillati</taxon>
        <taxon>Actinomycetota</taxon>
        <taxon>Actinomycetes</taxon>
        <taxon>Streptosporangiales</taxon>
        <taxon>Streptosporangiaceae</taxon>
        <taxon>Microbispora</taxon>
    </lineage>
</organism>
<sequence>MPFLIALVLGVGVLCLIDLVLTVGVIRRLRAHEEMLRARPVASPPIVLPPGAVIGGFSAVSTDGVYVSDEALTEPVLVGVFSPGCSACEDRLPQFAERARSFPGGRGNVLAVLVGAEEEVADERRALEPVALVLIEEYGTGLTKALQVNGFPSLALVDGRGRVVASGTTLEDLDKIPVHA</sequence>
<dbReference type="EMBL" id="BOOC01000032">
    <property type="protein sequence ID" value="GIH42727.1"/>
    <property type="molecule type" value="Genomic_DNA"/>
</dbReference>
<dbReference type="RefSeq" id="WP_204059911.1">
    <property type="nucleotide sequence ID" value="NZ_BAAAGP010000019.1"/>
</dbReference>
<dbReference type="Proteomes" id="UP000603904">
    <property type="component" value="Unassembled WGS sequence"/>
</dbReference>
<reference evidence="2 3" key="1">
    <citation type="submission" date="2021-01" db="EMBL/GenBank/DDBJ databases">
        <title>Whole genome shotgun sequence of Microbispora corallina NBRC 16416.</title>
        <authorList>
            <person name="Komaki H."/>
            <person name="Tamura T."/>
        </authorList>
    </citation>
    <scope>NUCLEOTIDE SEQUENCE [LARGE SCALE GENOMIC DNA]</scope>
    <source>
        <strain evidence="2 3">NBRC 16416</strain>
    </source>
</reference>
<comment type="caution">
    <text evidence="2">The sequence shown here is derived from an EMBL/GenBank/DDBJ whole genome shotgun (WGS) entry which is preliminary data.</text>
</comment>
<dbReference type="InterPro" id="IPR013766">
    <property type="entry name" value="Thioredoxin_domain"/>
</dbReference>
<dbReference type="InterPro" id="IPR036249">
    <property type="entry name" value="Thioredoxin-like_sf"/>
</dbReference>
<proteinExistence type="predicted"/>
<accession>A0ABQ4G6T4</accession>
<dbReference type="SUPFAM" id="SSF52833">
    <property type="entry name" value="Thioredoxin-like"/>
    <property type="match status" value="1"/>
</dbReference>
<gene>
    <name evidence="2" type="ORF">Mco01_57270</name>
</gene>
<name>A0ABQ4G6T4_9ACTN</name>
<dbReference type="Gene3D" id="3.40.30.10">
    <property type="entry name" value="Glutaredoxin"/>
    <property type="match status" value="1"/>
</dbReference>
<keyword evidence="3" id="KW-1185">Reference proteome</keyword>
<evidence type="ECO:0000313" key="3">
    <source>
        <dbReference type="Proteomes" id="UP000603904"/>
    </source>
</evidence>
<feature type="domain" description="Thioredoxin" evidence="1">
    <location>
        <begin position="48"/>
        <end position="180"/>
    </location>
</feature>